<evidence type="ECO:0000256" key="11">
    <source>
        <dbReference type="RuleBase" id="RU364106"/>
    </source>
</evidence>
<evidence type="ECO:0000256" key="1">
    <source>
        <dbReference type="ARBA" id="ARBA00022679"/>
    </source>
</evidence>
<dbReference type="SUPFAM" id="SSF52540">
    <property type="entry name" value="P-loop containing nucleoside triphosphate hydrolases"/>
    <property type="match status" value="1"/>
</dbReference>
<keyword evidence="4 10" id="KW-0540">Nuclease</keyword>
<dbReference type="InterPro" id="IPR012337">
    <property type="entry name" value="RNaseH-like_sf"/>
</dbReference>
<dbReference type="GO" id="GO:0005829">
    <property type="term" value="C:cytosol"/>
    <property type="evidence" value="ECO:0007669"/>
    <property type="project" value="TreeGrafter"/>
</dbReference>
<dbReference type="AlphaFoldDB" id="A0AAF0CTA7"/>
<dbReference type="KEGG" id="vie:OL234_06365"/>
<evidence type="ECO:0000256" key="8">
    <source>
        <dbReference type="ARBA" id="ARBA00022840"/>
    </source>
</evidence>
<dbReference type="GO" id="GO:0003677">
    <property type="term" value="F:DNA binding"/>
    <property type="evidence" value="ECO:0007669"/>
    <property type="project" value="InterPro"/>
</dbReference>
<evidence type="ECO:0000256" key="7">
    <source>
        <dbReference type="ARBA" id="ARBA00022839"/>
    </source>
</evidence>
<dbReference type="GO" id="GO:0016818">
    <property type="term" value="F:hydrolase activity, acting on acid anhydrides, in phosphorus-containing anhydrides"/>
    <property type="evidence" value="ECO:0007669"/>
    <property type="project" value="InterPro"/>
</dbReference>
<dbReference type="Proteomes" id="UP001179647">
    <property type="component" value="Chromosome"/>
</dbReference>
<organism evidence="13 14">
    <name type="scientific">Vagococcus intermedius</name>
    <dbReference type="NCBI Taxonomy" id="2991418"/>
    <lineage>
        <taxon>Bacteria</taxon>
        <taxon>Bacillati</taxon>
        <taxon>Bacillota</taxon>
        <taxon>Bacilli</taxon>
        <taxon>Lactobacillales</taxon>
        <taxon>Enterococcaceae</taxon>
        <taxon>Vagococcus</taxon>
    </lineage>
</organism>
<comment type="function">
    <text evidence="10 11">3'-5' exonuclease.</text>
</comment>
<keyword evidence="1" id="KW-0808">Transferase</keyword>
<evidence type="ECO:0000256" key="9">
    <source>
        <dbReference type="ARBA" id="ARBA00022932"/>
    </source>
</evidence>
<dbReference type="InterPro" id="IPR006310">
    <property type="entry name" value="DinG"/>
</dbReference>
<proteinExistence type="inferred from homology"/>
<keyword evidence="14" id="KW-1185">Reference proteome</keyword>
<sequence length="935" mass="106991">MQKDQTYAVVDLETTGTNPKTDRIIQIGCVFVKNNQIISRFATDINPKQTITKHITSLTGITNEQVTEAPYFEDKAEEIYDLLKECVFVAHNIYFDYQFLSHELVRCGQQHLTIEGIDTVELAQIFLPKSPSFRLGDLAEQYGFSHDRPHQADSDAEVTAELLILIEQKIVTLPLVTIEKIVELAGPCGMDTANYLKMLARAMQEKIAPLATDIQIIQGIALKKQLTTLSNLLITDAEVCQDDYPETKKEKEQLYQDFLNYRSNQGKMMNLVHRFFTTEVSQGEAQDNFERKNLAIEAPTGSGKTFGYLLPLSYLATPTNPVIISTVSVLLENQLIEQAIPLVNKIRPGSLMATLVKSHRHFIDLERFSSTLRSPSQQKQYALYQMRVLVWLTETETGDLDELNLISLNHPFFKEVRHRGLAYLSKSSPYYKVDFWRYLQQKMAQSNVIVVNHAFLCHENDRDEFILPSSDFLLIDEAHHLPDIAQKASSFKLTSYELAKKIAYLANEELGSVVETPAWLESNCAKTEKSLRYVLTELSHVIEELKEDVIEGLLIDRGYKTEEEVMITDSMLHELPVYTAAHSNQLILLLLEATQLAKELEKSYLAALDRWTISEKRMITYWLDELTALPQFYQFVKNFIEKEETGIVRWLVISEKSHQLTAYYSDFSQSVVGNSRWYPRYKKIIYTGGTIAVGKDSQFLGRALGIDYLPVKSVPASYDYSQQARLYIPKEVGEIRELGSQEHIEFISQTIRELSEQQNRSLLVLFTSHDMLAKVYHEINQPLMSEGVEVLAQGLSGSREKITKRFTHLKQGVLLGTDSFWEGVDLPGDSLEMIIVTRLPFDSPDRPFIKEKYQYLQSQGIDSFYKYALPKAILRLRQGFGRLIRSEEDKGVMLVLDYRLIQAKYGSRFIKALPANLPLIEENLSTICQDIKEFL</sequence>
<dbReference type="Gene3D" id="3.40.50.300">
    <property type="entry name" value="P-loop containing nucleotide triphosphate hydrolases"/>
    <property type="match status" value="2"/>
</dbReference>
<dbReference type="Gene3D" id="3.30.420.10">
    <property type="entry name" value="Ribonuclease H-like superfamily/Ribonuclease H"/>
    <property type="match status" value="1"/>
</dbReference>
<dbReference type="RefSeq" id="WP_275468410.1">
    <property type="nucleotide sequence ID" value="NZ_CP110232.1"/>
</dbReference>
<dbReference type="CDD" id="cd06127">
    <property type="entry name" value="DEDDh"/>
    <property type="match status" value="1"/>
</dbReference>
<evidence type="ECO:0000259" key="12">
    <source>
        <dbReference type="PROSITE" id="PS51193"/>
    </source>
</evidence>
<dbReference type="InterPro" id="IPR006054">
    <property type="entry name" value="DnaQ"/>
</dbReference>
<feature type="binding site" evidence="10">
    <location>
        <begin position="298"/>
        <end position="305"/>
    </location>
    <ligand>
        <name>ATP</name>
        <dbReference type="ChEBI" id="CHEBI:30616"/>
    </ligand>
</feature>
<protein>
    <recommendedName>
        <fullName evidence="10 11">3'-5' exonuclease DinG</fullName>
        <ecNumber evidence="10 11">3.1.-.-</ecNumber>
    </recommendedName>
</protein>
<evidence type="ECO:0000256" key="2">
    <source>
        <dbReference type="ARBA" id="ARBA00022695"/>
    </source>
</evidence>
<dbReference type="EC" id="3.1.-.-" evidence="10 11"/>
<dbReference type="InterPro" id="IPR006555">
    <property type="entry name" value="ATP-dep_Helicase_C"/>
</dbReference>
<evidence type="ECO:0000256" key="10">
    <source>
        <dbReference type="HAMAP-Rule" id="MF_02206"/>
    </source>
</evidence>
<name>A0AAF0CTA7_9ENTE</name>
<dbReference type="FunFam" id="3.30.420.10:FF:000045">
    <property type="entry name" value="3'-5' exonuclease DinG"/>
    <property type="match status" value="1"/>
</dbReference>
<dbReference type="InterPro" id="IPR036397">
    <property type="entry name" value="RNaseH_sf"/>
</dbReference>
<dbReference type="NCBIfam" id="TIGR01407">
    <property type="entry name" value="dinG_rel"/>
    <property type="match status" value="1"/>
</dbReference>
<comment type="similarity">
    <text evidence="10 11">Belongs to the helicase family. DinG subfamily. Type 2 sub-subfamily.</text>
</comment>
<evidence type="ECO:0000256" key="4">
    <source>
        <dbReference type="ARBA" id="ARBA00022722"/>
    </source>
</evidence>
<reference evidence="13" key="1">
    <citation type="submission" date="2022-10" db="EMBL/GenBank/DDBJ databases">
        <title>Vagococcus sp. isolated from poultry meat.</title>
        <authorList>
            <person name="Johansson P."/>
            <person name="Bjorkroth J."/>
        </authorList>
    </citation>
    <scope>NUCLEOTIDE SEQUENCE</scope>
    <source>
        <strain evidence="13">STAA11</strain>
    </source>
</reference>
<keyword evidence="5 10" id="KW-0547">Nucleotide-binding</keyword>
<keyword evidence="8 10" id="KW-0067">ATP-binding</keyword>
<dbReference type="Pfam" id="PF13307">
    <property type="entry name" value="Helicase_C_2"/>
    <property type="match status" value="1"/>
</dbReference>
<dbReference type="GO" id="GO:0008408">
    <property type="term" value="F:3'-5' exonuclease activity"/>
    <property type="evidence" value="ECO:0007669"/>
    <property type="project" value="UniProtKB-UniRule"/>
</dbReference>
<evidence type="ECO:0000313" key="13">
    <source>
        <dbReference type="EMBL" id="WEG72609.1"/>
    </source>
</evidence>
<dbReference type="InterPro" id="IPR027417">
    <property type="entry name" value="P-loop_NTPase"/>
</dbReference>
<dbReference type="PANTHER" id="PTHR30231">
    <property type="entry name" value="DNA POLYMERASE III SUBUNIT EPSILON"/>
    <property type="match status" value="1"/>
</dbReference>
<keyword evidence="9" id="KW-0239">DNA-directed DNA polymerase</keyword>
<dbReference type="SMART" id="SM00479">
    <property type="entry name" value="EXOIII"/>
    <property type="match status" value="1"/>
</dbReference>
<evidence type="ECO:0000256" key="5">
    <source>
        <dbReference type="ARBA" id="ARBA00022741"/>
    </source>
</evidence>
<dbReference type="PROSITE" id="PS51193">
    <property type="entry name" value="HELICASE_ATP_BIND_2"/>
    <property type="match status" value="1"/>
</dbReference>
<dbReference type="PANTHER" id="PTHR30231:SF41">
    <property type="entry name" value="DNA POLYMERASE III SUBUNIT EPSILON"/>
    <property type="match status" value="1"/>
</dbReference>
<evidence type="ECO:0000313" key="14">
    <source>
        <dbReference type="Proteomes" id="UP001179647"/>
    </source>
</evidence>
<dbReference type="InterPro" id="IPR014013">
    <property type="entry name" value="Helic_SF1/SF2_ATP-bd_DinG/Rad3"/>
</dbReference>
<dbReference type="InterPro" id="IPR013520">
    <property type="entry name" value="Ribonucl_H"/>
</dbReference>
<gene>
    <name evidence="10 11" type="primary">dinG</name>
    <name evidence="13" type="ORF">OL234_06365</name>
</gene>
<dbReference type="HAMAP" id="MF_02206">
    <property type="entry name" value="DinG_exonucl"/>
    <property type="match status" value="1"/>
</dbReference>
<dbReference type="EMBL" id="CP110232">
    <property type="protein sequence ID" value="WEG72609.1"/>
    <property type="molecule type" value="Genomic_DNA"/>
</dbReference>
<keyword evidence="2" id="KW-0548">Nucleotidyltransferase</keyword>
<dbReference type="GO" id="GO:0005524">
    <property type="term" value="F:ATP binding"/>
    <property type="evidence" value="ECO:0007669"/>
    <property type="project" value="UniProtKB-UniRule"/>
</dbReference>
<dbReference type="GO" id="GO:0003887">
    <property type="term" value="F:DNA-directed DNA polymerase activity"/>
    <property type="evidence" value="ECO:0007669"/>
    <property type="project" value="UniProtKB-KW"/>
</dbReference>
<keyword evidence="6 10" id="KW-0378">Hydrolase</keyword>
<feature type="domain" description="Helicase ATP-binding" evidence="12">
    <location>
        <begin position="251"/>
        <end position="545"/>
    </location>
</feature>
<dbReference type="NCBIfam" id="TIGR00573">
    <property type="entry name" value="dnaq"/>
    <property type="match status" value="1"/>
</dbReference>
<dbReference type="SMART" id="SM00491">
    <property type="entry name" value="HELICc2"/>
    <property type="match status" value="1"/>
</dbReference>
<dbReference type="GO" id="GO:0045004">
    <property type="term" value="P:DNA replication proofreading"/>
    <property type="evidence" value="ECO:0007669"/>
    <property type="project" value="TreeGrafter"/>
</dbReference>
<dbReference type="GO" id="GO:0004386">
    <property type="term" value="F:helicase activity"/>
    <property type="evidence" value="ECO:0007669"/>
    <property type="project" value="InterPro"/>
</dbReference>
<keyword evidence="7 10" id="KW-0269">Exonuclease</keyword>
<dbReference type="SUPFAM" id="SSF53098">
    <property type="entry name" value="Ribonuclease H-like"/>
    <property type="match status" value="1"/>
</dbReference>
<evidence type="ECO:0000256" key="6">
    <source>
        <dbReference type="ARBA" id="ARBA00022801"/>
    </source>
</evidence>
<keyword evidence="3" id="KW-0235">DNA replication</keyword>
<dbReference type="Pfam" id="PF00929">
    <property type="entry name" value="RNase_T"/>
    <property type="match status" value="1"/>
</dbReference>
<feature type="short sequence motif" description="DEAH box" evidence="10">
    <location>
        <begin position="476"/>
        <end position="479"/>
    </location>
</feature>
<evidence type="ECO:0000256" key="3">
    <source>
        <dbReference type="ARBA" id="ARBA00022705"/>
    </source>
</evidence>
<accession>A0AAF0CTA7</accession>